<gene>
    <name evidence="1" type="ORF">GO620_011960</name>
</gene>
<name>A0A6I4I052_9SPHI</name>
<evidence type="ECO:0000313" key="2">
    <source>
        <dbReference type="Proteomes" id="UP000429232"/>
    </source>
</evidence>
<evidence type="ECO:0008006" key="3">
    <source>
        <dbReference type="Google" id="ProtNLM"/>
    </source>
</evidence>
<dbReference type="KEGG" id="mgik:GO620_011960"/>
<dbReference type="AlphaFoldDB" id="A0A6I4I052"/>
<reference evidence="1 2" key="1">
    <citation type="submission" date="2020-12" db="EMBL/GenBank/DDBJ databases">
        <title>HMF7856_wgs.fasta genome submission.</title>
        <authorList>
            <person name="Kang H."/>
            <person name="Kim H."/>
            <person name="Joh K."/>
        </authorList>
    </citation>
    <scope>NUCLEOTIDE SEQUENCE [LARGE SCALE GENOMIC DNA]</scope>
    <source>
        <strain evidence="1 2">HMF7856</strain>
    </source>
</reference>
<sequence>MEPSARKKFNDDFTEQKFADLLDRLNKGLPNPVAFRVAETPIFIPDDFLQKLVAAGDDILKTILRADFKQLTETAIPEKWKLPNENDHPHFIALDFGVCKDDNGDISPKLIELQGFPSLYAFQVYLSENYKSAYNIDADWEPFLSGLDKESYIDLFRRTILGDHQPHEVVLMDVNAHEQKTAVDFLLTEKYLGIKTVALEELEQRGDKLFYYADDELVQIKRIYNRLIFDEIENDPDIFNRVVDIRQPLDVEWVTHPNWFYRISKYTMPFLEGAYIPKSVFANDLKDIPSDLENYVLKPLFSFAGQGVIIDVKPQDISNLKNPENWILQEKVNYEPVVQTPEGGVKAEIRLLYLWPDGDDRPTLAINLARLSRGKMIGVRYNKDFNWVGGTAGLVTSRS</sequence>
<dbReference type="Proteomes" id="UP000429232">
    <property type="component" value="Chromosome"/>
</dbReference>
<accession>A0A6I4I052</accession>
<proteinExistence type="predicted"/>
<keyword evidence="2" id="KW-1185">Reference proteome</keyword>
<dbReference type="EMBL" id="CP066775">
    <property type="protein sequence ID" value="QQL48891.1"/>
    <property type="molecule type" value="Genomic_DNA"/>
</dbReference>
<evidence type="ECO:0000313" key="1">
    <source>
        <dbReference type="EMBL" id="QQL48891.1"/>
    </source>
</evidence>
<dbReference type="RefSeq" id="WP_157525592.1">
    <property type="nucleotide sequence ID" value="NZ_CP066775.1"/>
</dbReference>
<protein>
    <recommendedName>
        <fullName evidence="3">Circularly permuted ATP-grasp superfamily protein</fullName>
    </recommendedName>
</protein>
<organism evidence="1 2">
    <name type="scientific">Mucilaginibacter ginkgonis</name>
    <dbReference type="NCBI Taxonomy" id="2682091"/>
    <lineage>
        <taxon>Bacteria</taxon>
        <taxon>Pseudomonadati</taxon>
        <taxon>Bacteroidota</taxon>
        <taxon>Sphingobacteriia</taxon>
        <taxon>Sphingobacteriales</taxon>
        <taxon>Sphingobacteriaceae</taxon>
        <taxon>Mucilaginibacter</taxon>
    </lineage>
</organism>